<accession>A0AAW1U1J4</accession>
<reference evidence="1 2" key="1">
    <citation type="submission" date="2023-03" db="EMBL/GenBank/DDBJ databases">
        <title>Genome insight into feeding habits of ladybird beetles.</title>
        <authorList>
            <person name="Li H.-S."/>
            <person name="Huang Y.-H."/>
            <person name="Pang H."/>
        </authorList>
    </citation>
    <scope>NUCLEOTIDE SEQUENCE [LARGE SCALE GENOMIC DNA]</scope>
    <source>
        <strain evidence="1">SYSU_2023b</strain>
        <tissue evidence="1">Whole body</tissue>
    </source>
</reference>
<proteinExistence type="predicted"/>
<sequence>SNSKASNSFAVLIGGLLDRSLFLFKSLTSACLEFFHTHEGGQFYVGDLVRVCGSAQEASVWE</sequence>
<evidence type="ECO:0000313" key="1">
    <source>
        <dbReference type="EMBL" id="KAK9877691.1"/>
    </source>
</evidence>
<dbReference type="AlphaFoldDB" id="A0AAW1U1J4"/>
<protein>
    <submittedName>
        <fullName evidence="1">Uncharacterized protein</fullName>
    </submittedName>
</protein>
<feature type="non-terminal residue" evidence="1">
    <location>
        <position position="1"/>
    </location>
</feature>
<dbReference type="Proteomes" id="UP001431783">
    <property type="component" value="Unassembled WGS sequence"/>
</dbReference>
<keyword evidence="2" id="KW-1185">Reference proteome</keyword>
<name>A0AAW1U1J4_9CUCU</name>
<dbReference type="EMBL" id="JARQZJ010000043">
    <property type="protein sequence ID" value="KAK9877691.1"/>
    <property type="molecule type" value="Genomic_DNA"/>
</dbReference>
<gene>
    <name evidence="1" type="ORF">WA026_019370</name>
</gene>
<comment type="caution">
    <text evidence="1">The sequence shown here is derived from an EMBL/GenBank/DDBJ whole genome shotgun (WGS) entry which is preliminary data.</text>
</comment>
<organism evidence="1 2">
    <name type="scientific">Henosepilachna vigintioctopunctata</name>
    <dbReference type="NCBI Taxonomy" id="420089"/>
    <lineage>
        <taxon>Eukaryota</taxon>
        <taxon>Metazoa</taxon>
        <taxon>Ecdysozoa</taxon>
        <taxon>Arthropoda</taxon>
        <taxon>Hexapoda</taxon>
        <taxon>Insecta</taxon>
        <taxon>Pterygota</taxon>
        <taxon>Neoptera</taxon>
        <taxon>Endopterygota</taxon>
        <taxon>Coleoptera</taxon>
        <taxon>Polyphaga</taxon>
        <taxon>Cucujiformia</taxon>
        <taxon>Coccinelloidea</taxon>
        <taxon>Coccinellidae</taxon>
        <taxon>Epilachninae</taxon>
        <taxon>Epilachnini</taxon>
        <taxon>Henosepilachna</taxon>
    </lineage>
</organism>
<evidence type="ECO:0000313" key="2">
    <source>
        <dbReference type="Proteomes" id="UP001431783"/>
    </source>
</evidence>